<accession>A0A9D4D6N7</accession>
<protein>
    <submittedName>
        <fullName evidence="1">Uncharacterized protein</fullName>
    </submittedName>
</protein>
<reference evidence="1" key="1">
    <citation type="journal article" date="2019" name="bioRxiv">
        <title>The Genome of the Zebra Mussel, Dreissena polymorpha: A Resource for Invasive Species Research.</title>
        <authorList>
            <person name="McCartney M.A."/>
            <person name="Auch B."/>
            <person name="Kono T."/>
            <person name="Mallez S."/>
            <person name="Zhang Y."/>
            <person name="Obille A."/>
            <person name="Becker A."/>
            <person name="Abrahante J.E."/>
            <person name="Garbe J."/>
            <person name="Badalamenti J.P."/>
            <person name="Herman A."/>
            <person name="Mangelson H."/>
            <person name="Liachko I."/>
            <person name="Sullivan S."/>
            <person name="Sone E.D."/>
            <person name="Koren S."/>
            <person name="Silverstein K.A.T."/>
            <person name="Beckman K.B."/>
            <person name="Gohl D.M."/>
        </authorList>
    </citation>
    <scope>NUCLEOTIDE SEQUENCE</scope>
    <source>
        <strain evidence="1">Duluth1</strain>
        <tissue evidence="1">Whole animal</tissue>
    </source>
</reference>
<gene>
    <name evidence="1" type="ORF">DPMN_044889</name>
</gene>
<comment type="caution">
    <text evidence="1">The sequence shown here is derived from an EMBL/GenBank/DDBJ whole genome shotgun (WGS) entry which is preliminary data.</text>
</comment>
<organism evidence="1 2">
    <name type="scientific">Dreissena polymorpha</name>
    <name type="common">Zebra mussel</name>
    <name type="synonym">Mytilus polymorpha</name>
    <dbReference type="NCBI Taxonomy" id="45954"/>
    <lineage>
        <taxon>Eukaryota</taxon>
        <taxon>Metazoa</taxon>
        <taxon>Spiralia</taxon>
        <taxon>Lophotrochozoa</taxon>
        <taxon>Mollusca</taxon>
        <taxon>Bivalvia</taxon>
        <taxon>Autobranchia</taxon>
        <taxon>Heteroconchia</taxon>
        <taxon>Euheterodonta</taxon>
        <taxon>Imparidentia</taxon>
        <taxon>Neoheterodontei</taxon>
        <taxon>Myida</taxon>
        <taxon>Dreissenoidea</taxon>
        <taxon>Dreissenidae</taxon>
        <taxon>Dreissena</taxon>
    </lineage>
</organism>
<dbReference type="EMBL" id="JAIWYP010000011">
    <property type="protein sequence ID" value="KAH3738258.1"/>
    <property type="molecule type" value="Genomic_DNA"/>
</dbReference>
<proteinExistence type="predicted"/>
<keyword evidence="2" id="KW-1185">Reference proteome</keyword>
<name>A0A9D4D6N7_DREPO</name>
<evidence type="ECO:0000313" key="2">
    <source>
        <dbReference type="Proteomes" id="UP000828390"/>
    </source>
</evidence>
<reference evidence="1" key="2">
    <citation type="submission" date="2020-11" db="EMBL/GenBank/DDBJ databases">
        <authorList>
            <person name="McCartney M.A."/>
            <person name="Auch B."/>
            <person name="Kono T."/>
            <person name="Mallez S."/>
            <person name="Becker A."/>
            <person name="Gohl D.M."/>
            <person name="Silverstein K.A.T."/>
            <person name="Koren S."/>
            <person name="Bechman K.B."/>
            <person name="Herman A."/>
            <person name="Abrahante J.E."/>
            <person name="Garbe J."/>
        </authorList>
    </citation>
    <scope>NUCLEOTIDE SEQUENCE</scope>
    <source>
        <strain evidence="1">Duluth1</strain>
        <tissue evidence="1">Whole animal</tissue>
    </source>
</reference>
<dbReference type="Proteomes" id="UP000828390">
    <property type="component" value="Unassembled WGS sequence"/>
</dbReference>
<evidence type="ECO:0000313" key="1">
    <source>
        <dbReference type="EMBL" id="KAH3738258.1"/>
    </source>
</evidence>
<dbReference type="AlphaFoldDB" id="A0A9D4D6N7"/>
<sequence length="62" mass="7406">MLTARRVFGIGWSTYHIGQRNRAETSICRGKPLPRQTSVIEKGHFYEFPLKCIIMFYTWKHF</sequence>